<gene>
    <name evidence="2" type="ORF">HINF_LOCUS32091</name>
    <name evidence="1" type="ORF">HINF_LOCUS65353</name>
</gene>
<evidence type="ECO:0000313" key="2">
    <source>
        <dbReference type="EMBL" id="CAL6029019.1"/>
    </source>
</evidence>
<proteinExistence type="predicted"/>
<organism evidence="1">
    <name type="scientific">Hexamita inflata</name>
    <dbReference type="NCBI Taxonomy" id="28002"/>
    <lineage>
        <taxon>Eukaryota</taxon>
        <taxon>Metamonada</taxon>
        <taxon>Diplomonadida</taxon>
        <taxon>Hexamitidae</taxon>
        <taxon>Hexamitinae</taxon>
        <taxon>Hexamita</taxon>
    </lineage>
</organism>
<comment type="caution">
    <text evidence="1">The sequence shown here is derived from an EMBL/GenBank/DDBJ whole genome shotgun (WGS) entry which is preliminary data.</text>
</comment>
<protein>
    <submittedName>
        <fullName evidence="2">Hypothetical_protein</fullName>
    </submittedName>
</protein>
<evidence type="ECO:0000313" key="3">
    <source>
        <dbReference type="Proteomes" id="UP001642409"/>
    </source>
</evidence>
<dbReference type="AlphaFoldDB" id="A0AA86RMT3"/>
<name>A0AA86RMT3_9EUKA</name>
<reference evidence="1" key="1">
    <citation type="submission" date="2023-06" db="EMBL/GenBank/DDBJ databases">
        <authorList>
            <person name="Kurt Z."/>
        </authorList>
    </citation>
    <scope>NUCLEOTIDE SEQUENCE</scope>
</reference>
<dbReference type="EMBL" id="CAXDID020000108">
    <property type="protein sequence ID" value="CAL6029019.1"/>
    <property type="molecule type" value="Genomic_DNA"/>
</dbReference>
<keyword evidence="3" id="KW-1185">Reference proteome</keyword>
<sequence>MKQRAQSAQVVRFRGLDDLIDIQLRPQSAFIRPSSALQKQTVQIPVYQQTKLNQKQQFEKQFSLVLQQRQELIKNIYKQKIPTVAVKQPIKQQSVVFQIQAKNTGFTQNLTRQMQYKKEMLKIQLK</sequence>
<evidence type="ECO:0000313" key="1">
    <source>
        <dbReference type="EMBL" id="CAI9977708.1"/>
    </source>
</evidence>
<dbReference type="EMBL" id="CATOUU010001179">
    <property type="protein sequence ID" value="CAI9977708.1"/>
    <property type="molecule type" value="Genomic_DNA"/>
</dbReference>
<accession>A0AA86RMT3</accession>
<reference evidence="2 3" key="2">
    <citation type="submission" date="2024-07" db="EMBL/GenBank/DDBJ databases">
        <authorList>
            <person name="Akdeniz Z."/>
        </authorList>
    </citation>
    <scope>NUCLEOTIDE SEQUENCE [LARGE SCALE GENOMIC DNA]</scope>
</reference>
<dbReference type="Proteomes" id="UP001642409">
    <property type="component" value="Unassembled WGS sequence"/>
</dbReference>